<dbReference type="SUPFAM" id="SSF51735">
    <property type="entry name" value="NAD(P)-binding Rossmann-fold domains"/>
    <property type="match status" value="1"/>
</dbReference>
<dbReference type="Proteomes" id="UP000011668">
    <property type="component" value="Unassembled WGS sequence"/>
</dbReference>
<dbReference type="Gene3D" id="3.90.180.10">
    <property type="entry name" value="Medium-chain alcohol dehydrogenases, catalytic domain"/>
    <property type="match status" value="1"/>
</dbReference>
<keyword evidence="1" id="KW-0812">Transmembrane</keyword>
<reference evidence="3 4" key="1">
    <citation type="journal article" date="2013" name="Nat. Commun.">
        <title>The evolution and pathogenic mechanisms of the rice sheath blight pathogen.</title>
        <authorList>
            <person name="Zheng A."/>
            <person name="Lin R."/>
            <person name="Xu L."/>
            <person name="Qin P."/>
            <person name="Tang C."/>
            <person name="Ai P."/>
            <person name="Zhang D."/>
            <person name="Liu Y."/>
            <person name="Sun Z."/>
            <person name="Feng H."/>
            <person name="Wang Y."/>
            <person name="Chen Y."/>
            <person name="Liang X."/>
            <person name="Fu R."/>
            <person name="Li Q."/>
            <person name="Zhang J."/>
            <person name="Yu X."/>
            <person name="Xie Z."/>
            <person name="Ding L."/>
            <person name="Guan P."/>
            <person name="Tang J."/>
            <person name="Liang Y."/>
            <person name="Wang S."/>
            <person name="Deng Q."/>
            <person name="Li S."/>
            <person name="Zhu J."/>
            <person name="Wang L."/>
            <person name="Liu H."/>
            <person name="Li P."/>
        </authorList>
    </citation>
    <scope>NUCLEOTIDE SEQUENCE [LARGE SCALE GENOMIC DNA]</scope>
    <source>
        <strain evidence="4">AG-1 IA</strain>
    </source>
</reference>
<dbReference type="Gene3D" id="3.40.50.720">
    <property type="entry name" value="NAD(P)-binding Rossmann-like Domain"/>
    <property type="match status" value="1"/>
</dbReference>
<gene>
    <name evidence="3" type="ORF">AG1IA_05539</name>
</gene>
<evidence type="ECO:0000313" key="3">
    <source>
        <dbReference type="EMBL" id="ELU40435.1"/>
    </source>
</evidence>
<comment type="caution">
    <text evidence="3">The sequence shown here is derived from an EMBL/GenBank/DDBJ whole genome shotgun (WGS) entry which is preliminary data.</text>
</comment>
<dbReference type="InterPro" id="IPR011032">
    <property type="entry name" value="GroES-like_sf"/>
</dbReference>
<evidence type="ECO:0000256" key="1">
    <source>
        <dbReference type="SAM" id="Phobius"/>
    </source>
</evidence>
<dbReference type="Pfam" id="PF04116">
    <property type="entry name" value="FA_hydroxylase"/>
    <property type="match status" value="1"/>
</dbReference>
<dbReference type="Pfam" id="PF13602">
    <property type="entry name" value="ADH_zinc_N_2"/>
    <property type="match status" value="1"/>
</dbReference>
<dbReference type="InterPro" id="IPR036291">
    <property type="entry name" value="NAD(P)-bd_dom_sf"/>
</dbReference>
<dbReference type="EMBL" id="AFRT01001433">
    <property type="protein sequence ID" value="ELU40435.1"/>
    <property type="molecule type" value="Genomic_DNA"/>
</dbReference>
<dbReference type="PANTHER" id="PTHR11695">
    <property type="entry name" value="ALCOHOL DEHYDROGENASE RELATED"/>
    <property type="match status" value="1"/>
</dbReference>
<dbReference type="OrthoDB" id="6354873at2759"/>
<name>L8WR03_THACA</name>
<keyword evidence="1" id="KW-0472">Membrane</keyword>
<dbReference type="CDD" id="cd08267">
    <property type="entry name" value="MDR1"/>
    <property type="match status" value="1"/>
</dbReference>
<dbReference type="PANTHER" id="PTHR11695:SF647">
    <property type="entry name" value="ENOYL REDUCTASE (ER) DOMAIN-CONTAINING PROTEIN"/>
    <property type="match status" value="1"/>
</dbReference>
<dbReference type="Pfam" id="PF08240">
    <property type="entry name" value="ADH_N"/>
    <property type="match status" value="1"/>
</dbReference>
<dbReference type="InterPro" id="IPR050700">
    <property type="entry name" value="YIM1/Zinc_Alcohol_DH_Fams"/>
</dbReference>
<dbReference type="STRING" id="983506.L8WR03"/>
<dbReference type="SMART" id="SM00829">
    <property type="entry name" value="PKS_ER"/>
    <property type="match status" value="1"/>
</dbReference>
<evidence type="ECO:0000313" key="4">
    <source>
        <dbReference type="Proteomes" id="UP000011668"/>
    </source>
</evidence>
<evidence type="ECO:0000259" key="2">
    <source>
        <dbReference type="SMART" id="SM00829"/>
    </source>
</evidence>
<keyword evidence="4" id="KW-1185">Reference proteome</keyword>
<organism evidence="3 4">
    <name type="scientific">Thanatephorus cucumeris (strain AG1-IA)</name>
    <name type="common">Rice sheath blight fungus</name>
    <name type="synonym">Rhizoctonia solani</name>
    <dbReference type="NCBI Taxonomy" id="983506"/>
    <lineage>
        <taxon>Eukaryota</taxon>
        <taxon>Fungi</taxon>
        <taxon>Dikarya</taxon>
        <taxon>Basidiomycota</taxon>
        <taxon>Agaricomycotina</taxon>
        <taxon>Agaricomycetes</taxon>
        <taxon>Cantharellales</taxon>
        <taxon>Ceratobasidiaceae</taxon>
        <taxon>Rhizoctonia</taxon>
        <taxon>Rhizoctonia solani AG-1</taxon>
    </lineage>
</organism>
<protein>
    <submittedName>
        <fullName evidence="3">Fatty acid hydroxylase</fullName>
    </submittedName>
</protein>
<dbReference type="GO" id="GO:0016491">
    <property type="term" value="F:oxidoreductase activity"/>
    <property type="evidence" value="ECO:0007669"/>
    <property type="project" value="InterPro"/>
</dbReference>
<dbReference type="HOGENOM" id="CLU_356095_0_0_1"/>
<dbReference type="AlphaFoldDB" id="L8WR03"/>
<dbReference type="InterPro" id="IPR006694">
    <property type="entry name" value="Fatty_acid_hydroxylase"/>
</dbReference>
<dbReference type="GO" id="GO:0005739">
    <property type="term" value="C:mitochondrion"/>
    <property type="evidence" value="ECO:0007669"/>
    <property type="project" value="TreeGrafter"/>
</dbReference>
<dbReference type="GO" id="GO:0005506">
    <property type="term" value="F:iron ion binding"/>
    <property type="evidence" value="ECO:0007669"/>
    <property type="project" value="InterPro"/>
</dbReference>
<sequence>MDIVLDIVDELILDRVYAAALPLSVFLPKVAANITASAVPQPTPSLWTSVISTLPHPPVTQAADAAGRIAAHTSGLPPWLLRFASPAVTASAWPRDYIPRQLLSLSLITLIGIHVLYFVFAAMSYYLIFDHNMMKHPRFLKNQVRLEIECALRAFPGMTLLTLPWFLGEVRGYSRLYEDPAEYGYTYLVLSIPLYSFFVFTDYLVYWIHRLLHHPLLYKRLHKPHHKWLIPTPFASHAFHPVDGYAQSLPYHIFIFLIHDSDMITGNTLINIINGPAHHTLHHLYFTCNYGQVCCPTAFRTFFSTWQLIVAASFGQYFTWADRWGGSYKHPSAEFDPMNDIKIVDAALRVTERKLTNAFETRWRSSVHLSAILWSRTSIYSTSTWMSIVDTTLFQAKSLFFSTMSELTGTYAAHAYNTTTNTLSNITQTEVIHRPPAAGQIKVRVHATALNPVDVQLAGLEGVNKVVLDWFGGRSSRKGEDGELASKIPGSDVSGVVVAIGEGVGRWKVGDEVFGFWMSTVSRNFFRLFRIDSTNDVSYRMGMVLTNHVEAASLPLVFLTSYTSLVLRGGLSRDPEVNTGQNAKVLVVGASGGTGIIGVQLAKALGATVVAICSGKNAEFVKEHGADEVIDYATEDVPSTALSLGPYKVIYDCVGGTQLIPHLSALLAPTPTPNNPHHPPAAAGTYITIVGDKTSRTTMGGNITYLTTPSMLFRSIKGYAGLGPKYYCVNLTTGEEEMKALAEWCAGGRVKPVIDGEPYSWTKLGEAYGRLESGRAKGKVVIDWTKDQ</sequence>
<dbReference type="GO" id="GO:0008610">
    <property type="term" value="P:lipid biosynthetic process"/>
    <property type="evidence" value="ECO:0007669"/>
    <property type="project" value="InterPro"/>
</dbReference>
<dbReference type="InterPro" id="IPR013154">
    <property type="entry name" value="ADH-like_N"/>
</dbReference>
<feature type="transmembrane region" description="Helical" evidence="1">
    <location>
        <begin position="187"/>
        <end position="208"/>
    </location>
</feature>
<accession>L8WR03</accession>
<feature type="domain" description="Enoyl reductase (ER)" evidence="2">
    <location>
        <begin position="421"/>
        <end position="782"/>
    </location>
</feature>
<dbReference type="InterPro" id="IPR020843">
    <property type="entry name" value="ER"/>
</dbReference>
<feature type="transmembrane region" description="Helical" evidence="1">
    <location>
        <begin position="102"/>
        <end position="129"/>
    </location>
</feature>
<dbReference type="SUPFAM" id="SSF50129">
    <property type="entry name" value="GroES-like"/>
    <property type="match status" value="1"/>
</dbReference>
<proteinExistence type="predicted"/>
<keyword evidence="1" id="KW-1133">Transmembrane helix</keyword>